<evidence type="ECO:0000256" key="1">
    <source>
        <dbReference type="SAM" id="MobiDB-lite"/>
    </source>
</evidence>
<dbReference type="EMBL" id="ML145091">
    <property type="protein sequence ID" value="TBU62901.1"/>
    <property type="molecule type" value="Genomic_DNA"/>
</dbReference>
<name>A0A4Q9Q7F3_9APHY</name>
<dbReference type="Proteomes" id="UP000292082">
    <property type="component" value="Unassembled WGS sequence"/>
</dbReference>
<feature type="region of interest" description="Disordered" evidence="1">
    <location>
        <begin position="121"/>
        <end position="150"/>
    </location>
</feature>
<evidence type="ECO:0000313" key="3">
    <source>
        <dbReference type="Proteomes" id="UP000292082"/>
    </source>
</evidence>
<evidence type="ECO:0000313" key="2">
    <source>
        <dbReference type="EMBL" id="TBU62901.1"/>
    </source>
</evidence>
<proteinExistence type="predicted"/>
<dbReference type="AlphaFoldDB" id="A0A4Q9Q7F3"/>
<keyword evidence="3" id="KW-1185">Reference proteome</keyword>
<organism evidence="2 3">
    <name type="scientific">Dichomitus squalens</name>
    <dbReference type="NCBI Taxonomy" id="114155"/>
    <lineage>
        <taxon>Eukaryota</taxon>
        <taxon>Fungi</taxon>
        <taxon>Dikarya</taxon>
        <taxon>Basidiomycota</taxon>
        <taxon>Agaricomycotina</taxon>
        <taxon>Agaricomycetes</taxon>
        <taxon>Polyporales</taxon>
        <taxon>Polyporaceae</taxon>
        <taxon>Dichomitus</taxon>
    </lineage>
</organism>
<protein>
    <submittedName>
        <fullName evidence="2">Uncharacterized protein</fullName>
    </submittedName>
</protein>
<gene>
    <name evidence="2" type="ORF">BD310DRAFT_657583</name>
</gene>
<sequence>MSLIAERDRAQTLTERDMTVRIPKHESEPKPQCDKLLDGTPFPRITRAIASLVILKSLAPKPKSPQRTAASLAYGAYLILRPSPDPSLRMRSPTTTLVVESKARRVGSCWQTSPISTLHCQRLPRSPPALQSHLPPDGQSFWAAQPTPSR</sequence>
<accession>A0A4Q9Q7F3</accession>
<reference evidence="2 3" key="1">
    <citation type="submission" date="2019-01" db="EMBL/GenBank/DDBJ databases">
        <title>Draft genome sequences of three monokaryotic isolates of the white-rot basidiomycete fungus Dichomitus squalens.</title>
        <authorList>
            <consortium name="DOE Joint Genome Institute"/>
            <person name="Lopez S.C."/>
            <person name="Andreopoulos B."/>
            <person name="Pangilinan J."/>
            <person name="Lipzen A."/>
            <person name="Riley R."/>
            <person name="Ahrendt S."/>
            <person name="Ng V."/>
            <person name="Barry K."/>
            <person name="Daum C."/>
            <person name="Grigoriev I.V."/>
            <person name="Hilden K.S."/>
            <person name="Makela M.R."/>
            <person name="de Vries R.P."/>
        </authorList>
    </citation>
    <scope>NUCLEOTIDE SEQUENCE [LARGE SCALE GENOMIC DNA]</scope>
    <source>
        <strain evidence="2 3">CBS 464.89</strain>
    </source>
</reference>